<feature type="transmembrane region" description="Helical" evidence="2">
    <location>
        <begin position="41"/>
        <end position="60"/>
    </location>
</feature>
<protein>
    <submittedName>
        <fullName evidence="3">Uncharacterized protein</fullName>
    </submittedName>
</protein>
<evidence type="ECO:0000256" key="1">
    <source>
        <dbReference type="SAM" id="MobiDB-lite"/>
    </source>
</evidence>
<keyword evidence="2" id="KW-0812">Transmembrane</keyword>
<dbReference type="EMBL" id="CP042344">
    <property type="protein sequence ID" value="QEA14222.1"/>
    <property type="molecule type" value="Genomic_DNA"/>
</dbReference>
<evidence type="ECO:0000313" key="3">
    <source>
        <dbReference type="EMBL" id="QEA14222.1"/>
    </source>
</evidence>
<accession>A0A5B8RZN4</accession>
<organism evidence="3 4">
    <name type="scientific">Comamonas flocculans</name>
    <dbReference type="NCBI Taxonomy" id="2597701"/>
    <lineage>
        <taxon>Bacteria</taxon>
        <taxon>Pseudomonadati</taxon>
        <taxon>Pseudomonadota</taxon>
        <taxon>Betaproteobacteria</taxon>
        <taxon>Burkholderiales</taxon>
        <taxon>Comamonadaceae</taxon>
        <taxon>Comamonas</taxon>
    </lineage>
</organism>
<evidence type="ECO:0000256" key="2">
    <source>
        <dbReference type="SAM" id="Phobius"/>
    </source>
</evidence>
<evidence type="ECO:0000313" key="4">
    <source>
        <dbReference type="Proteomes" id="UP000321199"/>
    </source>
</evidence>
<dbReference type="Proteomes" id="UP000321199">
    <property type="component" value="Chromosome"/>
</dbReference>
<sequence>MSSADTQGRAQRAYFARDDQDWTAVTWTPCSALDPTCMPALGWLLGAVLVLLVSAAWAMVRAALAMDRGAEERAVQRTAPPVAPRGPPDASVSWQDRMLVESPQVSRRLRG</sequence>
<gene>
    <name evidence="3" type="ORF">FOZ74_14955</name>
</gene>
<dbReference type="KEGG" id="cof:FOZ74_14955"/>
<reference evidence="3 4" key="1">
    <citation type="submission" date="2019-07" db="EMBL/GenBank/DDBJ databases">
        <title>Complete genome sequence of Comamonas sp. NLF 7-7 isolated from livestock.</title>
        <authorList>
            <person name="Kim D.H."/>
            <person name="Kim J.G."/>
        </authorList>
    </citation>
    <scope>NUCLEOTIDE SEQUENCE [LARGE SCALE GENOMIC DNA]</scope>
    <source>
        <strain evidence="3 4">NLF 7-7</strain>
    </source>
</reference>
<feature type="region of interest" description="Disordered" evidence="1">
    <location>
        <begin position="70"/>
        <end position="97"/>
    </location>
</feature>
<name>A0A5B8RZN4_9BURK</name>
<dbReference type="OrthoDB" id="282393at2"/>
<dbReference type="AlphaFoldDB" id="A0A5B8RZN4"/>
<keyword evidence="2" id="KW-1133">Transmembrane helix</keyword>
<keyword evidence="2" id="KW-0472">Membrane</keyword>
<keyword evidence="4" id="KW-1185">Reference proteome</keyword>
<proteinExistence type="predicted"/>